<evidence type="ECO:0000313" key="3">
    <source>
        <dbReference type="EMBL" id="MBS2969408.1"/>
    </source>
</evidence>
<keyword evidence="4" id="KW-1185">Reference proteome</keyword>
<comment type="caution">
    <text evidence="3">The sequence shown here is derived from an EMBL/GenBank/DDBJ whole genome shotgun (WGS) entry which is preliminary data.</text>
</comment>
<dbReference type="PIRSF" id="PIRSF005965">
    <property type="entry name" value="Chor_mut_AroH"/>
    <property type="match status" value="1"/>
</dbReference>
<dbReference type="PANTHER" id="PTHR21164:SF0">
    <property type="entry name" value="CHORISMATE MUTASE AROH"/>
    <property type="match status" value="1"/>
</dbReference>
<dbReference type="GO" id="GO:0004106">
    <property type="term" value="F:chorismate mutase activity"/>
    <property type="evidence" value="ECO:0007669"/>
    <property type="project" value="UniProtKB-EC"/>
</dbReference>
<gene>
    <name evidence="3" type="primary">aroH</name>
    <name evidence="3" type="ORF">J9317_11590</name>
</gene>
<dbReference type="EMBL" id="JAGVRK010000001">
    <property type="protein sequence ID" value="MBS2969408.1"/>
    <property type="molecule type" value="Genomic_DNA"/>
</dbReference>
<dbReference type="EC" id="5.4.99.5" evidence="1 2"/>
<evidence type="ECO:0000313" key="4">
    <source>
        <dbReference type="Proteomes" id="UP000682403"/>
    </source>
</evidence>
<reference evidence="3 4" key="1">
    <citation type="submission" date="2021-04" db="EMBL/GenBank/DDBJ databases">
        <title>Metabacillus sp. strain KIGAM252 whole genome sequence.</title>
        <authorList>
            <person name="Seo M.-J."/>
            <person name="Cho E.-S."/>
            <person name="Hwang C.Y."/>
            <person name="Yoon D.J."/>
        </authorList>
    </citation>
    <scope>NUCLEOTIDE SEQUENCE [LARGE SCALE GENOMIC DNA]</scope>
    <source>
        <strain evidence="3 4">KIGAM252</strain>
    </source>
</reference>
<dbReference type="RefSeq" id="WP_211558762.1">
    <property type="nucleotide sequence ID" value="NZ_JAGVRK010000001.1"/>
</dbReference>
<dbReference type="NCBIfam" id="TIGR01796">
    <property type="entry name" value="CM_mono_aroH"/>
    <property type="match status" value="1"/>
</dbReference>
<accession>A0ABS5LFV8</accession>
<keyword evidence="2" id="KW-0057">Aromatic amino acid biosynthesis</keyword>
<proteinExistence type="predicted"/>
<dbReference type="InterPro" id="IPR008243">
    <property type="entry name" value="Chorismate_mutase_AroH"/>
</dbReference>
<dbReference type="CDD" id="cd02185">
    <property type="entry name" value="AroH"/>
    <property type="match status" value="1"/>
</dbReference>
<dbReference type="SUPFAM" id="SSF55298">
    <property type="entry name" value="YjgF-like"/>
    <property type="match status" value="1"/>
</dbReference>
<dbReference type="PROSITE" id="PS51167">
    <property type="entry name" value="CHORISMATE_MUT_1"/>
    <property type="match status" value="1"/>
</dbReference>
<name>A0ABS5LFV8_9BACI</name>
<comment type="catalytic activity">
    <reaction evidence="2">
        <text>chorismate = prephenate</text>
        <dbReference type="Rhea" id="RHEA:13897"/>
        <dbReference type="ChEBI" id="CHEBI:29748"/>
        <dbReference type="ChEBI" id="CHEBI:29934"/>
        <dbReference type="EC" id="5.4.99.5"/>
    </reaction>
</comment>
<keyword evidence="2" id="KW-0028">Amino-acid biosynthesis</keyword>
<sequence>MIRGIRGATTSPDNTKESIWAVSEQLFRKIATDNNIVPEKVSSVIITATKDLDAAFPAKALRELDGWKHVPVMCMAEIDVPGALEKCIRVMMNVDTELKQDHVQHVYLEGAVVLRPDLIQSQ</sequence>
<organism evidence="3 4">
    <name type="scientific">Metabacillus flavus</name>
    <dbReference type="NCBI Taxonomy" id="2823519"/>
    <lineage>
        <taxon>Bacteria</taxon>
        <taxon>Bacillati</taxon>
        <taxon>Bacillota</taxon>
        <taxon>Bacilli</taxon>
        <taxon>Bacillales</taxon>
        <taxon>Bacillaceae</taxon>
        <taxon>Metabacillus</taxon>
    </lineage>
</organism>
<dbReference type="Gene3D" id="3.30.1330.40">
    <property type="entry name" value="RutC-like"/>
    <property type="match status" value="1"/>
</dbReference>
<evidence type="ECO:0000256" key="2">
    <source>
        <dbReference type="PROSITE-ProRule" id="PRU00514"/>
    </source>
</evidence>
<evidence type="ECO:0000256" key="1">
    <source>
        <dbReference type="NCBIfam" id="TIGR01796"/>
    </source>
</evidence>
<dbReference type="PANTHER" id="PTHR21164">
    <property type="entry name" value="CHORISMATE MUTASE"/>
    <property type="match status" value="1"/>
</dbReference>
<keyword evidence="2 3" id="KW-0413">Isomerase</keyword>
<protein>
    <recommendedName>
        <fullName evidence="1 2">chorismate mutase</fullName>
        <ecNumber evidence="1 2">5.4.99.5</ecNumber>
    </recommendedName>
</protein>
<dbReference type="Pfam" id="PF07736">
    <property type="entry name" value="CM_1"/>
    <property type="match status" value="1"/>
</dbReference>
<dbReference type="InterPro" id="IPR035959">
    <property type="entry name" value="RutC-like_sf"/>
</dbReference>
<dbReference type="Proteomes" id="UP000682403">
    <property type="component" value="Unassembled WGS sequence"/>
</dbReference>